<dbReference type="eggNOG" id="KOG0504">
    <property type="taxonomic scope" value="Eukaryota"/>
</dbReference>
<keyword evidence="4" id="KW-1185">Reference proteome</keyword>
<dbReference type="Proteomes" id="UP000059680">
    <property type="component" value="Chromosome 12"/>
</dbReference>
<dbReference type="FunCoup" id="A0A0N7KTK1">
    <property type="interactions" value="21"/>
</dbReference>
<dbReference type="PANTHER" id="PTHR24177:SF432">
    <property type="entry name" value="OS06G0286146 PROTEIN"/>
    <property type="match status" value="1"/>
</dbReference>
<feature type="transmembrane region" description="Helical" evidence="1">
    <location>
        <begin position="116"/>
        <end position="134"/>
    </location>
</feature>
<feature type="transmembrane region" description="Helical" evidence="1">
    <location>
        <begin position="35"/>
        <end position="52"/>
    </location>
</feature>
<gene>
    <name evidence="3" type="ordered locus">Os12g0141000</name>
    <name evidence="3" type="ORF">OSNPB_120141000</name>
</gene>
<dbReference type="Gramene" id="Os12t0141000-01">
    <property type="protein sequence ID" value="Os12t0141000-01"/>
    <property type="gene ID" value="Os12g0141000"/>
</dbReference>
<dbReference type="OMA" id="ANLMAPT"/>
<evidence type="ECO:0000313" key="4">
    <source>
        <dbReference type="Proteomes" id="UP000059680"/>
    </source>
</evidence>
<accession>A0A0N7KTK1</accession>
<sequence>MRVLMVDGDAWRRAPAPATSPAAEEAEFLWELRKYVLLLATLAATVTYTAGLDPPGGFWTDNVGELLAGDPVLQKTYPGRYKAFFYCNATAFVASLVIVNLLLVRFLCRRRWWLRALQAAMILDMFGLMGAYAAGSSREAAMSAYILVLVILVCSYVSAHVLLYGLTTAQVSAPDAPERVERARKYLLIFATLAATVAYQAGLSTPGGFWLGSLENQHLAGDPMLRGNHPY</sequence>
<proteinExistence type="predicted"/>
<keyword evidence="1" id="KW-1133">Transmembrane helix</keyword>
<feature type="domain" description="PGG" evidence="2">
    <location>
        <begin position="28"/>
        <end position="138"/>
    </location>
</feature>
<reference evidence="3 4" key="2">
    <citation type="journal article" date="2013" name="Plant Cell Physiol.">
        <title>Rice Annotation Project Database (RAP-DB): an integrative and interactive database for rice genomics.</title>
        <authorList>
            <person name="Sakai H."/>
            <person name="Lee S.S."/>
            <person name="Tanaka T."/>
            <person name="Numa H."/>
            <person name="Kim J."/>
            <person name="Kawahara Y."/>
            <person name="Wakimoto H."/>
            <person name="Yang C.C."/>
            <person name="Iwamoto M."/>
            <person name="Abe T."/>
            <person name="Yamada Y."/>
            <person name="Muto A."/>
            <person name="Inokuchi H."/>
            <person name="Ikemura T."/>
            <person name="Matsumoto T."/>
            <person name="Sasaki T."/>
            <person name="Itoh T."/>
        </authorList>
    </citation>
    <scope>NUCLEOTIDE SEQUENCE [LARGE SCALE GENOMIC DNA]</scope>
    <source>
        <strain evidence="4">cv. Nipponbare</strain>
    </source>
</reference>
<evidence type="ECO:0000313" key="3">
    <source>
        <dbReference type="EMBL" id="BAT15842.1"/>
    </source>
</evidence>
<dbReference type="AlphaFoldDB" id="A0A0N7KTK1"/>
<dbReference type="PANTHER" id="PTHR24177">
    <property type="entry name" value="CASKIN"/>
    <property type="match status" value="1"/>
</dbReference>
<dbReference type="EMBL" id="AP014968">
    <property type="protein sequence ID" value="BAT15842.1"/>
    <property type="molecule type" value="Genomic_DNA"/>
</dbReference>
<feature type="transmembrane region" description="Helical" evidence="1">
    <location>
        <begin position="140"/>
        <end position="166"/>
    </location>
</feature>
<dbReference type="Pfam" id="PF13962">
    <property type="entry name" value="PGG"/>
    <property type="match status" value="2"/>
</dbReference>
<feature type="transmembrane region" description="Helical" evidence="1">
    <location>
        <begin position="186"/>
        <end position="203"/>
    </location>
</feature>
<feature type="domain" description="PGG" evidence="2">
    <location>
        <begin position="179"/>
        <end position="229"/>
    </location>
</feature>
<feature type="transmembrane region" description="Helical" evidence="1">
    <location>
        <begin position="83"/>
        <end position="104"/>
    </location>
</feature>
<evidence type="ECO:0000259" key="2">
    <source>
        <dbReference type="Pfam" id="PF13962"/>
    </source>
</evidence>
<dbReference type="STRING" id="39947.A0A0N7KTK1"/>
<evidence type="ECO:0000256" key="1">
    <source>
        <dbReference type="SAM" id="Phobius"/>
    </source>
</evidence>
<organism evidence="3 4">
    <name type="scientific">Oryza sativa subsp. japonica</name>
    <name type="common">Rice</name>
    <dbReference type="NCBI Taxonomy" id="39947"/>
    <lineage>
        <taxon>Eukaryota</taxon>
        <taxon>Viridiplantae</taxon>
        <taxon>Streptophyta</taxon>
        <taxon>Embryophyta</taxon>
        <taxon>Tracheophyta</taxon>
        <taxon>Spermatophyta</taxon>
        <taxon>Magnoliopsida</taxon>
        <taxon>Liliopsida</taxon>
        <taxon>Poales</taxon>
        <taxon>Poaceae</taxon>
        <taxon>BOP clade</taxon>
        <taxon>Oryzoideae</taxon>
        <taxon>Oryzeae</taxon>
        <taxon>Oryzinae</taxon>
        <taxon>Oryza</taxon>
        <taxon>Oryza sativa</taxon>
    </lineage>
</organism>
<dbReference type="InterPro" id="IPR026961">
    <property type="entry name" value="PGG_dom"/>
</dbReference>
<reference evidence="3 4" key="3">
    <citation type="journal article" date="2013" name="Rice">
        <title>Improvement of the Oryza sativa Nipponbare reference genome using next generation sequence and optical map data.</title>
        <authorList>
            <person name="Kawahara Y."/>
            <person name="de la Bastide M."/>
            <person name="Hamilton J.P."/>
            <person name="Kanamori H."/>
            <person name="McCombie W.R."/>
            <person name="Ouyang S."/>
            <person name="Schwartz D.C."/>
            <person name="Tanaka T."/>
            <person name="Wu J."/>
            <person name="Zhou S."/>
            <person name="Childs K.L."/>
            <person name="Davidson R.M."/>
            <person name="Lin H."/>
            <person name="Quesada-Ocampo L."/>
            <person name="Vaillancourt B."/>
            <person name="Sakai H."/>
            <person name="Lee S.S."/>
            <person name="Kim J."/>
            <person name="Numa H."/>
            <person name="Itoh T."/>
            <person name="Buell C.R."/>
            <person name="Matsumoto T."/>
        </authorList>
    </citation>
    <scope>NUCLEOTIDE SEQUENCE [LARGE SCALE GENOMIC DNA]</scope>
    <source>
        <strain evidence="4">cv. Nipponbare</strain>
    </source>
</reference>
<keyword evidence="1" id="KW-0812">Transmembrane</keyword>
<dbReference type="PaxDb" id="39947-A0A0N7KTK1"/>
<keyword evidence="1" id="KW-0472">Membrane</keyword>
<dbReference type="InParanoid" id="A0A0N7KTK1"/>
<reference evidence="4" key="1">
    <citation type="journal article" date="2005" name="Nature">
        <title>The map-based sequence of the rice genome.</title>
        <authorList>
            <consortium name="International rice genome sequencing project (IRGSP)"/>
            <person name="Matsumoto T."/>
            <person name="Wu J."/>
            <person name="Kanamori H."/>
            <person name="Katayose Y."/>
            <person name="Fujisawa M."/>
            <person name="Namiki N."/>
            <person name="Mizuno H."/>
            <person name="Yamamoto K."/>
            <person name="Antonio B.A."/>
            <person name="Baba T."/>
            <person name="Sakata K."/>
            <person name="Nagamura Y."/>
            <person name="Aoki H."/>
            <person name="Arikawa K."/>
            <person name="Arita K."/>
            <person name="Bito T."/>
            <person name="Chiden Y."/>
            <person name="Fujitsuka N."/>
            <person name="Fukunaka R."/>
            <person name="Hamada M."/>
            <person name="Harada C."/>
            <person name="Hayashi A."/>
            <person name="Hijishita S."/>
            <person name="Honda M."/>
            <person name="Hosokawa S."/>
            <person name="Ichikawa Y."/>
            <person name="Idonuma A."/>
            <person name="Iijima M."/>
            <person name="Ikeda M."/>
            <person name="Ikeno M."/>
            <person name="Ito K."/>
            <person name="Ito S."/>
            <person name="Ito T."/>
            <person name="Ito Y."/>
            <person name="Ito Y."/>
            <person name="Iwabuchi A."/>
            <person name="Kamiya K."/>
            <person name="Karasawa W."/>
            <person name="Kurita K."/>
            <person name="Katagiri S."/>
            <person name="Kikuta A."/>
            <person name="Kobayashi H."/>
            <person name="Kobayashi N."/>
            <person name="Machita K."/>
            <person name="Maehara T."/>
            <person name="Masukawa M."/>
            <person name="Mizubayashi T."/>
            <person name="Mukai Y."/>
            <person name="Nagasaki H."/>
            <person name="Nagata Y."/>
            <person name="Naito S."/>
            <person name="Nakashima M."/>
            <person name="Nakama Y."/>
            <person name="Nakamichi Y."/>
            <person name="Nakamura M."/>
            <person name="Meguro A."/>
            <person name="Negishi M."/>
            <person name="Ohta I."/>
            <person name="Ohta T."/>
            <person name="Okamoto M."/>
            <person name="Ono N."/>
            <person name="Saji S."/>
            <person name="Sakaguchi M."/>
            <person name="Sakai K."/>
            <person name="Shibata M."/>
            <person name="Shimokawa T."/>
            <person name="Song J."/>
            <person name="Takazaki Y."/>
            <person name="Terasawa K."/>
            <person name="Tsugane M."/>
            <person name="Tsuji K."/>
            <person name="Ueda S."/>
            <person name="Waki K."/>
            <person name="Yamagata H."/>
            <person name="Yamamoto M."/>
            <person name="Yamamoto S."/>
            <person name="Yamane H."/>
            <person name="Yoshiki S."/>
            <person name="Yoshihara R."/>
            <person name="Yukawa K."/>
            <person name="Zhong H."/>
            <person name="Yano M."/>
            <person name="Yuan Q."/>
            <person name="Ouyang S."/>
            <person name="Liu J."/>
            <person name="Jones K.M."/>
            <person name="Gansberger K."/>
            <person name="Moffat K."/>
            <person name="Hill J."/>
            <person name="Bera J."/>
            <person name="Fadrosh D."/>
            <person name="Jin S."/>
            <person name="Johri S."/>
            <person name="Kim M."/>
            <person name="Overton L."/>
            <person name="Reardon M."/>
            <person name="Tsitrin T."/>
            <person name="Vuong H."/>
            <person name="Weaver B."/>
            <person name="Ciecko A."/>
            <person name="Tallon L."/>
            <person name="Jackson J."/>
            <person name="Pai G."/>
            <person name="Aken S.V."/>
            <person name="Utterback T."/>
            <person name="Reidmuller S."/>
            <person name="Feldblyum T."/>
            <person name="Hsiao J."/>
            <person name="Zismann V."/>
            <person name="Iobst S."/>
            <person name="de Vazeille A.R."/>
            <person name="Buell C.R."/>
            <person name="Ying K."/>
            <person name="Li Y."/>
            <person name="Lu T."/>
            <person name="Huang Y."/>
            <person name="Zhao Q."/>
            <person name="Feng Q."/>
            <person name="Zhang L."/>
            <person name="Zhu J."/>
            <person name="Weng Q."/>
            <person name="Mu J."/>
            <person name="Lu Y."/>
            <person name="Fan D."/>
            <person name="Liu Y."/>
            <person name="Guan J."/>
            <person name="Zhang Y."/>
            <person name="Yu S."/>
            <person name="Liu X."/>
            <person name="Zhang Y."/>
            <person name="Hong G."/>
            <person name="Han B."/>
            <person name="Choisne N."/>
            <person name="Demange N."/>
            <person name="Orjeda G."/>
            <person name="Samain S."/>
            <person name="Cattolico L."/>
            <person name="Pelletier E."/>
            <person name="Couloux A."/>
            <person name="Segurens B."/>
            <person name="Wincker P."/>
            <person name="D'Hont A."/>
            <person name="Scarpelli C."/>
            <person name="Weissenbach J."/>
            <person name="Salanoubat M."/>
            <person name="Quetier F."/>
            <person name="Yu Y."/>
            <person name="Kim H.R."/>
            <person name="Rambo T."/>
            <person name="Currie J."/>
            <person name="Collura K."/>
            <person name="Luo M."/>
            <person name="Yang T."/>
            <person name="Ammiraju J.S.S."/>
            <person name="Engler F."/>
            <person name="Soderlund C."/>
            <person name="Wing R.A."/>
            <person name="Palmer L.E."/>
            <person name="de la Bastide M."/>
            <person name="Spiegel L."/>
            <person name="Nascimento L."/>
            <person name="Zutavern T."/>
            <person name="O'Shaughnessy A."/>
            <person name="Dike S."/>
            <person name="Dedhia N."/>
            <person name="Preston R."/>
            <person name="Balija V."/>
            <person name="McCombie W.R."/>
            <person name="Chow T."/>
            <person name="Chen H."/>
            <person name="Chung M."/>
            <person name="Chen C."/>
            <person name="Shaw J."/>
            <person name="Wu H."/>
            <person name="Hsiao K."/>
            <person name="Chao Y."/>
            <person name="Chu M."/>
            <person name="Cheng C."/>
            <person name="Hour A."/>
            <person name="Lee P."/>
            <person name="Lin S."/>
            <person name="Lin Y."/>
            <person name="Liou J."/>
            <person name="Liu S."/>
            <person name="Hsing Y."/>
            <person name="Raghuvanshi S."/>
            <person name="Mohanty A."/>
            <person name="Bharti A.K."/>
            <person name="Gaur A."/>
            <person name="Gupta V."/>
            <person name="Kumar D."/>
            <person name="Ravi V."/>
            <person name="Vij S."/>
            <person name="Kapur A."/>
            <person name="Khurana P."/>
            <person name="Khurana P."/>
            <person name="Khurana J.P."/>
            <person name="Tyagi A.K."/>
            <person name="Gaikwad K."/>
            <person name="Singh A."/>
            <person name="Dalal V."/>
            <person name="Srivastava S."/>
            <person name="Dixit A."/>
            <person name="Pal A.K."/>
            <person name="Ghazi I.A."/>
            <person name="Yadav M."/>
            <person name="Pandit A."/>
            <person name="Bhargava A."/>
            <person name="Sureshbabu K."/>
            <person name="Batra K."/>
            <person name="Sharma T.R."/>
            <person name="Mohapatra T."/>
            <person name="Singh N.K."/>
            <person name="Messing J."/>
            <person name="Nelson A.B."/>
            <person name="Fuks G."/>
            <person name="Kavchok S."/>
            <person name="Keizer G."/>
            <person name="Linton E."/>
            <person name="Llaca V."/>
            <person name="Song R."/>
            <person name="Tanyolac B."/>
            <person name="Young S."/>
            <person name="Ho-Il K."/>
            <person name="Hahn J.H."/>
            <person name="Sangsakoo G."/>
            <person name="Vanavichit A."/>
            <person name="de Mattos Luiz.A.T."/>
            <person name="Zimmer P.D."/>
            <person name="Malone G."/>
            <person name="Dellagostin O."/>
            <person name="de Oliveira A.C."/>
            <person name="Bevan M."/>
            <person name="Bancroft I."/>
            <person name="Minx P."/>
            <person name="Cordum H."/>
            <person name="Wilson R."/>
            <person name="Cheng Z."/>
            <person name="Jin W."/>
            <person name="Jiang J."/>
            <person name="Leong S.A."/>
            <person name="Iwama H."/>
            <person name="Gojobori T."/>
            <person name="Itoh T."/>
            <person name="Niimura Y."/>
            <person name="Fujii Y."/>
            <person name="Habara T."/>
            <person name="Sakai H."/>
            <person name="Sato Y."/>
            <person name="Wilson G."/>
            <person name="Kumar K."/>
            <person name="McCouch S."/>
            <person name="Juretic N."/>
            <person name="Hoen D."/>
            <person name="Wright S."/>
            <person name="Bruskiewich R."/>
            <person name="Bureau T."/>
            <person name="Miyao A."/>
            <person name="Hirochika H."/>
            <person name="Nishikawa T."/>
            <person name="Kadowaki K."/>
            <person name="Sugiura M."/>
            <person name="Burr B."/>
            <person name="Sasaki T."/>
        </authorList>
    </citation>
    <scope>NUCLEOTIDE SEQUENCE [LARGE SCALE GENOMIC DNA]</scope>
    <source>
        <strain evidence="4">cv. Nipponbare</strain>
    </source>
</reference>
<name>A0A0N7KTK1_ORYSJ</name>
<protein>
    <submittedName>
        <fullName evidence="3">Os12g0141000 protein</fullName>
    </submittedName>
</protein>